<sequence>MLPLRDTASRRKLPVATLTIITVNVIVFINQMILPYNEALEMIYKYAFIPSRFVKGFKHIESYIPLFTSMFMHGDIVHIISNMWSLWLFGDNVEDHMGAFRFFVFYILTGLIAGFAHFIFNPMSDLPTVGASGAIAGVMGAYFIMFPHSRIISLIPFFPFFIGVPAPIYLFIWFISQLRSGIMSTIVGVIGGVAWWAHIFGFLAGMYLYKYFIKIDRRW</sequence>
<evidence type="ECO:0000313" key="10">
    <source>
        <dbReference type="Proteomes" id="UP000294567"/>
    </source>
</evidence>
<feature type="transmembrane region" description="Helical" evidence="7">
    <location>
        <begin position="12"/>
        <end position="34"/>
    </location>
</feature>
<evidence type="ECO:0000256" key="5">
    <source>
        <dbReference type="ARBA" id="ARBA00022989"/>
    </source>
</evidence>
<keyword evidence="3" id="KW-0997">Cell inner membrane</keyword>
<dbReference type="Gene3D" id="1.20.1540.10">
    <property type="entry name" value="Rhomboid-like"/>
    <property type="match status" value="1"/>
</dbReference>
<dbReference type="GO" id="GO:0006508">
    <property type="term" value="P:proteolysis"/>
    <property type="evidence" value="ECO:0007669"/>
    <property type="project" value="UniProtKB-KW"/>
</dbReference>
<dbReference type="GO" id="GO:0004252">
    <property type="term" value="F:serine-type endopeptidase activity"/>
    <property type="evidence" value="ECO:0007669"/>
    <property type="project" value="InterPro"/>
</dbReference>
<dbReference type="SMR" id="A0A4R3L0K6"/>
<feature type="transmembrane region" description="Helical" evidence="7">
    <location>
        <begin position="70"/>
        <end position="90"/>
    </location>
</feature>
<keyword evidence="4 7" id="KW-0812">Transmembrane</keyword>
<comment type="caution">
    <text evidence="9">The sequence shown here is derived from an EMBL/GenBank/DDBJ whole genome shotgun (WGS) entry which is preliminary data.</text>
</comment>
<dbReference type="InterPro" id="IPR035952">
    <property type="entry name" value="Rhomboid-like_sf"/>
</dbReference>
<dbReference type="GO" id="GO:0016020">
    <property type="term" value="C:membrane"/>
    <property type="evidence" value="ECO:0007669"/>
    <property type="project" value="UniProtKB-SubCell"/>
</dbReference>
<evidence type="ECO:0000259" key="8">
    <source>
        <dbReference type="Pfam" id="PF01694"/>
    </source>
</evidence>
<evidence type="ECO:0000256" key="4">
    <source>
        <dbReference type="ARBA" id="ARBA00022692"/>
    </source>
</evidence>
<dbReference type="SUPFAM" id="SSF144091">
    <property type="entry name" value="Rhomboid-like"/>
    <property type="match status" value="1"/>
</dbReference>
<feature type="transmembrane region" description="Helical" evidence="7">
    <location>
        <begin position="102"/>
        <end position="120"/>
    </location>
</feature>
<dbReference type="PANTHER" id="PTHR43066">
    <property type="entry name" value="RHOMBOID-RELATED PROTEIN"/>
    <property type="match status" value="1"/>
</dbReference>
<dbReference type="EMBL" id="SMAE01000001">
    <property type="protein sequence ID" value="TCS91735.1"/>
    <property type="molecule type" value="Genomic_DNA"/>
</dbReference>
<dbReference type="OrthoDB" id="9813074at2"/>
<evidence type="ECO:0000313" key="9">
    <source>
        <dbReference type="EMBL" id="TCS91735.1"/>
    </source>
</evidence>
<dbReference type="Proteomes" id="UP000294567">
    <property type="component" value="Unassembled WGS sequence"/>
</dbReference>
<keyword evidence="2" id="KW-1003">Cell membrane</keyword>
<comment type="subcellular location">
    <subcellularLocation>
        <location evidence="1">Membrane</location>
        <topology evidence="1">Multi-pass membrane protein</topology>
    </subcellularLocation>
</comment>
<organism evidence="9 10">
    <name type="scientific">Keratinibaculum paraultunense</name>
    <dbReference type="NCBI Taxonomy" id="1278232"/>
    <lineage>
        <taxon>Bacteria</taxon>
        <taxon>Bacillati</taxon>
        <taxon>Bacillota</taxon>
        <taxon>Tissierellia</taxon>
        <taxon>Tissierellales</taxon>
        <taxon>Tepidimicrobiaceae</taxon>
        <taxon>Keratinibaculum</taxon>
    </lineage>
</organism>
<name>A0A4R3L0K6_9FIRM</name>
<proteinExistence type="predicted"/>
<gene>
    <name evidence="9" type="ORF">EDD65_101240</name>
</gene>
<keyword evidence="6 7" id="KW-0472">Membrane</keyword>
<keyword evidence="10" id="KW-1185">Reference proteome</keyword>
<reference evidence="9 10" key="1">
    <citation type="submission" date="2019-03" db="EMBL/GenBank/DDBJ databases">
        <title>Genomic Encyclopedia of Type Strains, Phase IV (KMG-IV): sequencing the most valuable type-strain genomes for metagenomic binning, comparative biology and taxonomic classification.</title>
        <authorList>
            <person name="Goeker M."/>
        </authorList>
    </citation>
    <scope>NUCLEOTIDE SEQUENCE [LARGE SCALE GENOMIC DNA]</scope>
    <source>
        <strain evidence="9 10">DSM 26752</strain>
    </source>
</reference>
<dbReference type="AlphaFoldDB" id="A0A4R3L0K6"/>
<dbReference type="Pfam" id="PF01694">
    <property type="entry name" value="Rhomboid"/>
    <property type="match status" value="1"/>
</dbReference>
<dbReference type="RefSeq" id="WP_132025598.1">
    <property type="nucleotide sequence ID" value="NZ_CP068564.1"/>
</dbReference>
<accession>A0A4R3L0K6</accession>
<feature type="transmembrane region" description="Helical" evidence="7">
    <location>
        <begin position="182"/>
        <end position="209"/>
    </location>
</feature>
<feature type="transmembrane region" description="Helical" evidence="7">
    <location>
        <begin position="157"/>
        <end position="176"/>
    </location>
</feature>
<keyword evidence="9" id="KW-0378">Hydrolase</keyword>
<protein>
    <submittedName>
        <fullName evidence="9">Membrane associated rhomboid family serine protease</fullName>
    </submittedName>
</protein>
<dbReference type="FunFam" id="1.20.1540.10:FF:000027">
    <property type="entry name" value="Rhomboid family intramembrane serine protease"/>
    <property type="match status" value="1"/>
</dbReference>
<feature type="transmembrane region" description="Helical" evidence="7">
    <location>
        <begin position="126"/>
        <end position="145"/>
    </location>
</feature>
<keyword evidence="9" id="KW-0645">Protease</keyword>
<keyword evidence="5 7" id="KW-1133">Transmembrane helix</keyword>
<evidence type="ECO:0000256" key="2">
    <source>
        <dbReference type="ARBA" id="ARBA00022475"/>
    </source>
</evidence>
<evidence type="ECO:0000256" key="6">
    <source>
        <dbReference type="ARBA" id="ARBA00023136"/>
    </source>
</evidence>
<evidence type="ECO:0000256" key="1">
    <source>
        <dbReference type="ARBA" id="ARBA00004141"/>
    </source>
</evidence>
<dbReference type="PANTHER" id="PTHR43066:SF26">
    <property type="entry name" value="RHOMBOID PROTEASE GLPG"/>
    <property type="match status" value="1"/>
</dbReference>
<evidence type="ECO:0000256" key="7">
    <source>
        <dbReference type="SAM" id="Phobius"/>
    </source>
</evidence>
<evidence type="ECO:0000256" key="3">
    <source>
        <dbReference type="ARBA" id="ARBA00022519"/>
    </source>
</evidence>
<dbReference type="InterPro" id="IPR022764">
    <property type="entry name" value="Peptidase_S54_rhomboid_dom"/>
</dbReference>
<feature type="domain" description="Peptidase S54 rhomboid" evidence="8">
    <location>
        <begin position="63"/>
        <end position="212"/>
    </location>
</feature>